<name>S8A5U1_DACHA</name>
<comment type="caution">
    <text evidence="5">The sequence shown here is derived from an EMBL/GenBank/DDBJ whole genome shotgun (WGS) entry which is preliminary data.</text>
</comment>
<proteinExistence type="inferred from homology"/>
<dbReference type="STRING" id="1284197.S8A5U1"/>
<dbReference type="Gene3D" id="3.40.50.1820">
    <property type="entry name" value="alpha/beta hydrolase"/>
    <property type="match status" value="1"/>
</dbReference>
<dbReference type="eggNOG" id="KOG4389">
    <property type="taxonomic scope" value="Eukaryota"/>
</dbReference>
<dbReference type="InterPro" id="IPR019819">
    <property type="entry name" value="Carboxylesterase_B_CS"/>
</dbReference>
<evidence type="ECO:0000256" key="1">
    <source>
        <dbReference type="ARBA" id="ARBA00005964"/>
    </source>
</evidence>
<gene>
    <name evidence="5" type="ORF">H072_8035</name>
</gene>
<dbReference type="AlphaFoldDB" id="S8A5U1"/>
<evidence type="ECO:0000256" key="2">
    <source>
        <dbReference type="ARBA" id="ARBA00022801"/>
    </source>
</evidence>
<dbReference type="HOGENOM" id="CLU_006586_10_6_1"/>
<dbReference type="ESTHER" id="dacha-s8a5u1">
    <property type="family name" value="Fungal_carboxylesterase_lipase"/>
</dbReference>
<dbReference type="EMBL" id="AQGS01000575">
    <property type="protein sequence ID" value="EPS38174.1"/>
    <property type="molecule type" value="Genomic_DNA"/>
</dbReference>
<dbReference type="Pfam" id="PF00135">
    <property type="entry name" value="COesterase"/>
    <property type="match status" value="1"/>
</dbReference>
<protein>
    <recommendedName>
        <fullName evidence="3">Carboxylic ester hydrolase</fullName>
        <ecNumber evidence="3">3.1.1.-</ecNumber>
    </recommendedName>
</protein>
<sequence>MKSSLILSFSLPIALQFVSGASALPPNYVPSAQAKNGTVYGIYSLEYNQDYFLGIPYAQPPVDDLRFRPPQSLNTQKTVNAKAYGKWCYGPGGDSVGQDMSEDCLTLNIIRPANIKPNAKLPVAVWIHGGGFSGGSGADRRYNLTYLVEQSVAMGTPIIGVSINYRLSIWGWLGGREVIGSGNSNLGFRDQRLALRWIQENIKAFGGDKSKVTLFGESAGAISIAWHQIAYGGRNDRLFSGAIMQSGSAMYEPQWWPETYQPKFDSLVNATGCLEAVDRLQCLRTADINDLWQFAQENSGTTDATIDGDILTEYSSKLLQDGKFVKVPTIIGANTDEGTAFGPFGDTAANNESELKNRIQALLNGRLTDNMLDELMTVYDSSASIPAPENYTGTDIPWSFLGTEFFRGAAIVGDLEMHAPKRYTAEQFTAHNSAIWTYRFNCIPYQYPLYVAVTHFAEVAFVFYSRNQDFGDGFSSVNPMGGPDRQLYIGLSDIMSKAWIKFFKYGNPNGNTGATSGGSLYWPSYGEGPGAQQIVFDKGPGNTFIEKDDYRAAGISWINQHRLIIGR</sequence>
<keyword evidence="2 3" id="KW-0378">Hydrolase</keyword>
<dbReference type="InterPro" id="IPR029058">
    <property type="entry name" value="AB_hydrolase_fold"/>
</dbReference>
<evidence type="ECO:0000259" key="4">
    <source>
        <dbReference type="Pfam" id="PF00135"/>
    </source>
</evidence>
<accession>S8A5U1</accession>
<feature type="domain" description="Carboxylesterase type B" evidence="4">
    <location>
        <begin position="31"/>
        <end position="527"/>
    </location>
</feature>
<dbReference type="PROSITE" id="PS00122">
    <property type="entry name" value="CARBOXYLESTERASE_B_1"/>
    <property type="match status" value="1"/>
</dbReference>
<dbReference type="Proteomes" id="UP000015100">
    <property type="component" value="Unassembled WGS sequence"/>
</dbReference>
<comment type="similarity">
    <text evidence="1 3">Belongs to the type-B carboxylesterase/lipase family.</text>
</comment>
<dbReference type="InterPro" id="IPR050309">
    <property type="entry name" value="Type-B_Carboxylest/Lipase"/>
</dbReference>
<reference evidence="5 6" key="1">
    <citation type="journal article" date="2013" name="PLoS Genet.">
        <title>Genomic mechanisms accounting for the adaptation to parasitism in nematode-trapping fungi.</title>
        <authorList>
            <person name="Meerupati T."/>
            <person name="Andersson K.M."/>
            <person name="Friman E."/>
            <person name="Kumar D."/>
            <person name="Tunlid A."/>
            <person name="Ahren D."/>
        </authorList>
    </citation>
    <scope>NUCLEOTIDE SEQUENCE [LARGE SCALE GENOMIC DNA]</scope>
    <source>
        <strain evidence="5 6">CBS 200.50</strain>
    </source>
</reference>
<dbReference type="InterPro" id="IPR019826">
    <property type="entry name" value="Carboxylesterase_B_AS"/>
</dbReference>
<feature type="signal peptide" evidence="3">
    <location>
        <begin position="1"/>
        <end position="23"/>
    </location>
</feature>
<dbReference type="SUPFAM" id="SSF53474">
    <property type="entry name" value="alpha/beta-Hydrolases"/>
    <property type="match status" value="1"/>
</dbReference>
<dbReference type="InterPro" id="IPR002018">
    <property type="entry name" value="CarbesteraseB"/>
</dbReference>
<keyword evidence="3" id="KW-0732">Signal</keyword>
<evidence type="ECO:0000313" key="5">
    <source>
        <dbReference type="EMBL" id="EPS38174.1"/>
    </source>
</evidence>
<evidence type="ECO:0000256" key="3">
    <source>
        <dbReference type="RuleBase" id="RU361235"/>
    </source>
</evidence>
<dbReference type="PANTHER" id="PTHR11559">
    <property type="entry name" value="CARBOXYLESTERASE"/>
    <property type="match status" value="1"/>
</dbReference>
<dbReference type="EC" id="3.1.1.-" evidence="3"/>
<dbReference type="OrthoDB" id="408631at2759"/>
<reference evidence="6" key="2">
    <citation type="submission" date="2013-04" db="EMBL/GenBank/DDBJ databases">
        <title>Genomic mechanisms accounting for the adaptation to parasitism in nematode-trapping fungi.</title>
        <authorList>
            <person name="Ahren D.G."/>
        </authorList>
    </citation>
    <scope>NUCLEOTIDE SEQUENCE [LARGE SCALE GENOMIC DNA]</scope>
    <source>
        <strain evidence="6">CBS 200.50</strain>
    </source>
</reference>
<feature type="chain" id="PRO_5005146618" description="Carboxylic ester hydrolase" evidence="3">
    <location>
        <begin position="24"/>
        <end position="567"/>
    </location>
</feature>
<dbReference type="OMA" id="MMSRMWV"/>
<keyword evidence="6" id="KW-1185">Reference proteome</keyword>
<dbReference type="PROSITE" id="PS00941">
    <property type="entry name" value="CARBOXYLESTERASE_B_2"/>
    <property type="match status" value="1"/>
</dbReference>
<organism evidence="5 6">
    <name type="scientific">Dactylellina haptotyla (strain CBS 200.50)</name>
    <name type="common">Nematode-trapping fungus</name>
    <name type="synonym">Monacrosporium haptotylum</name>
    <dbReference type="NCBI Taxonomy" id="1284197"/>
    <lineage>
        <taxon>Eukaryota</taxon>
        <taxon>Fungi</taxon>
        <taxon>Dikarya</taxon>
        <taxon>Ascomycota</taxon>
        <taxon>Pezizomycotina</taxon>
        <taxon>Orbiliomycetes</taxon>
        <taxon>Orbiliales</taxon>
        <taxon>Orbiliaceae</taxon>
        <taxon>Dactylellina</taxon>
    </lineage>
</organism>
<dbReference type="GO" id="GO:0016787">
    <property type="term" value="F:hydrolase activity"/>
    <property type="evidence" value="ECO:0007669"/>
    <property type="project" value="UniProtKB-KW"/>
</dbReference>
<evidence type="ECO:0000313" key="6">
    <source>
        <dbReference type="Proteomes" id="UP000015100"/>
    </source>
</evidence>